<dbReference type="GO" id="GO:0005765">
    <property type="term" value="C:lysosomal membrane"/>
    <property type="evidence" value="ECO:0007669"/>
    <property type="project" value="TreeGrafter"/>
</dbReference>
<feature type="transmembrane region" description="Helical" evidence="7">
    <location>
        <begin position="81"/>
        <end position="102"/>
    </location>
</feature>
<dbReference type="HOGENOM" id="CLU_086771_0_0_1"/>
<dbReference type="PANTHER" id="PTHR31592">
    <property type="entry name" value="TRANSMEMBRANE PROTEIN 192"/>
    <property type="match status" value="1"/>
</dbReference>
<evidence type="ECO:0000256" key="3">
    <source>
        <dbReference type="ARBA" id="ARBA00014635"/>
    </source>
</evidence>
<feature type="transmembrane region" description="Helical" evidence="7">
    <location>
        <begin position="46"/>
        <end position="69"/>
    </location>
</feature>
<keyword evidence="9" id="KW-1185">Reference proteome</keyword>
<reference evidence="9" key="1">
    <citation type="submission" date="2011-05" db="EMBL/GenBank/DDBJ databases">
        <authorList>
            <person name="Richards S.R."/>
            <person name="Qu J."/>
            <person name="Jiang H."/>
            <person name="Jhangiani S.N."/>
            <person name="Agravi P."/>
            <person name="Goodspeed R."/>
            <person name="Gross S."/>
            <person name="Mandapat C."/>
            <person name="Jackson L."/>
            <person name="Mathew T."/>
            <person name="Pu L."/>
            <person name="Thornton R."/>
            <person name="Saada N."/>
            <person name="Wilczek-Boney K.B."/>
            <person name="Lee S."/>
            <person name="Kovar C."/>
            <person name="Wu Y."/>
            <person name="Scherer S.E."/>
            <person name="Worley K.C."/>
            <person name="Muzny D.M."/>
            <person name="Gibbs R."/>
        </authorList>
    </citation>
    <scope>NUCLEOTIDE SEQUENCE</scope>
    <source>
        <strain evidence="9">Brora</strain>
    </source>
</reference>
<evidence type="ECO:0000313" key="9">
    <source>
        <dbReference type="Proteomes" id="UP000014500"/>
    </source>
</evidence>
<dbReference type="STRING" id="126957.T1J9J8"/>
<dbReference type="PANTHER" id="PTHR31592:SF1">
    <property type="entry name" value="TRANSMEMBRANE PROTEIN 192"/>
    <property type="match status" value="1"/>
</dbReference>
<sequence length="273" mass="31698">MVSLERARGFFYENDPSHDHEILVDDAHISCEEDNKIQFRTIPTTWAIISQIILIILFEILTFVIPAYYCQECATSHTSVVSVLIYSRFILWCLMLIFARYVHCQHSKFRRNGYLDFYLQTHFVRQVPVFAITAGNSILMVAIVLMADYCGESFPMCQAHVYLKPQHYIQMISSLELTISLPAFILYLIKTLQFNKRALGPDVEQNESVINFLYGQVPSTDIGFRDEDRLDDVLEKQADLIRYLREHNAKLGRKIIDLNSELKICKMRNLAEA</sequence>
<evidence type="ECO:0000256" key="5">
    <source>
        <dbReference type="ARBA" id="ARBA00022989"/>
    </source>
</evidence>
<evidence type="ECO:0000256" key="6">
    <source>
        <dbReference type="ARBA" id="ARBA00023136"/>
    </source>
</evidence>
<organism evidence="8 9">
    <name type="scientific">Strigamia maritima</name>
    <name type="common">European centipede</name>
    <name type="synonym">Geophilus maritimus</name>
    <dbReference type="NCBI Taxonomy" id="126957"/>
    <lineage>
        <taxon>Eukaryota</taxon>
        <taxon>Metazoa</taxon>
        <taxon>Ecdysozoa</taxon>
        <taxon>Arthropoda</taxon>
        <taxon>Myriapoda</taxon>
        <taxon>Chilopoda</taxon>
        <taxon>Pleurostigmophora</taxon>
        <taxon>Geophilomorpha</taxon>
        <taxon>Linotaeniidae</taxon>
        <taxon>Strigamia</taxon>
    </lineage>
</organism>
<dbReference type="InterPro" id="IPR029399">
    <property type="entry name" value="TMEM192"/>
</dbReference>
<dbReference type="EnsemblMetazoa" id="SMAR010395-RA">
    <property type="protein sequence ID" value="SMAR010395-PA"/>
    <property type="gene ID" value="SMAR010395"/>
</dbReference>
<dbReference type="EMBL" id="JH431975">
    <property type="status" value="NOT_ANNOTATED_CDS"/>
    <property type="molecule type" value="Genomic_DNA"/>
</dbReference>
<dbReference type="AlphaFoldDB" id="T1J9J8"/>
<dbReference type="GO" id="GO:0005770">
    <property type="term" value="C:late endosome"/>
    <property type="evidence" value="ECO:0007669"/>
    <property type="project" value="TreeGrafter"/>
</dbReference>
<feature type="transmembrane region" description="Helical" evidence="7">
    <location>
        <begin position="123"/>
        <end position="147"/>
    </location>
</feature>
<accession>T1J9J8</accession>
<evidence type="ECO:0000313" key="8">
    <source>
        <dbReference type="EnsemblMetazoa" id="SMAR010395-PA"/>
    </source>
</evidence>
<name>T1J9J8_STRMM</name>
<dbReference type="Pfam" id="PF14802">
    <property type="entry name" value="TMEM192"/>
    <property type="match status" value="1"/>
</dbReference>
<protein>
    <recommendedName>
        <fullName evidence="3">Transmembrane protein 192</fullName>
    </recommendedName>
</protein>
<keyword evidence="6 7" id="KW-0472">Membrane</keyword>
<dbReference type="eggNOG" id="ENOG502RYVA">
    <property type="taxonomic scope" value="Eukaryota"/>
</dbReference>
<evidence type="ECO:0000256" key="2">
    <source>
        <dbReference type="ARBA" id="ARBA00006314"/>
    </source>
</evidence>
<keyword evidence="5 7" id="KW-1133">Transmembrane helix</keyword>
<dbReference type="OMA" id="HGCYIDK"/>
<evidence type="ECO:0000256" key="1">
    <source>
        <dbReference type="ARBA" id="ARBA00004141"/>
    </source>
</evidence>
<evidence type="ECO:0000256" key="7">
    <source>
        <dbReference type="SAM" id="Phobius"/>
    </source>
</evidence>
<comment type="similarity">
    <text evidence="2">Belongs to the TMEM192 family.</text>
</comment>
<keyword evidence="4 7" id="KW-0812">Transmembrane</keyword>
<feature type="transmembrane region" description="Helical" evidence="7">
    <location>
        <begin position="167"/>
        <end position="189"/>
    </location>
</feature>
<evidence type="ECO:0000256" key="4">
    <source>
        <dbReference type="ARBA" id="ARBA00022692"/>
    </source>
</evidence>
<comment type="subcellular location">
    <subcellularLocation>
        <location evidence="1">Membrane</location>
        <topology evidence="1">Multi-pass membrane protein</topology>
    </subcellularLocation>
</comment>
<dbReference type="PhylomeDB" id="T1J9J8"/>
<dbReference type="Proteomes" id="UP000014500">
    <property type="component" value="Unassembled WGS sequence"/>
</dbReference>
<proteinExistence type="inferred from homology"/>
<reference evidence="8" key="2">
    <citation type="submission" date="2015-02" db="UniProtKB">
        <authorList>
            <consortium name="EnsemblMetazoa"/>
        </authorList>
    </citation>
    <scope>IDENTIFICATION</scope>
</reference>